<reference evidence="2 3" key="1">
    <citation type="submission" date="2020-03" db="EMBL/GenBank/DDBJ databases">
        <title>Whole genome shotgun sequence of Phytohabitans flavus NBRC 107702.</title>
        <authorList>
            <person name="Komaki H."/>
            <person name="Tamura T."/>
        </authorList>
    </citation>
    <scope>NUCLEOTIDE SEQUENCE [LARGE SCALE GENOMIC DNA]</scope>
    <source>
        <strain evidence="2 3">NBRC 107702</strain>
    </source>
</reference>
<dbReference type="InterPro" id="IPR056362">
    <property type="entry name" value="AtuA-like_ferredoxin_dom"/>
</dbReference>
<dbReference type="Proteomes" id="UP000502508">
    <property type="component" value="Chromosome"/>
</dbReference>
<evidence type="ECO:0000259" key="1">
    <source>
        <dbReference type="Pfam" id="PF23544"/>
    </source>
</evidence>
<protein>
    <recommendedName>
        <fullName evidence="1">AtuA-like ferredoxin-fold domain-containing protein</fullName>
    </recommendedName>
</protein>
<organism evidence="2 3">
    <name type="scientific">Phytohabitans flavus</name>
    <dbReference type="NCBI Taxonomy" id="1076124"/>
    <lineage>
        <taxon>Bacteria</taxon>
        <taxon>Bacillati</taxon>
        <taxon>Actinomycetota</taxon>
        <taxon>Actinomycetes</taxon>
        <taxon>Micromonosporales</taxon>
        <taxon>Micromonosporaceae</taxon>
    </lineage>
</organism>
<dbReference type="KEGG" id="pfla:Pflav_067900"/>
<dbReference type="Pfam" id="PF23544">
    <property type="entry name" value="AtuA_ferredoxin"/>
    <property type="match status" value="1"/>
</dbReference>
<dbReference type="AlphaFoldDB" id="A0A6F8Y2T6"/>
<evidence type="ECO:0000313" key="3">
    <source>
        <dbReference type="Proteomes" id="UP000502508"/>
    </source>
</evidence>
<accession>A0A6F8Y2T6</accession>
<keyword evidence="3" id="KW-1185">Reference proteome</keyword>
<name>A0A6F8Y2T6_9ACTN</name>
<dbReference type="EMBL" id="AP022870">
    <property type="protein sequence ID" value="BCB80380.1"/>
    <property type="molecule type" value="Genomic_DNA"/>
</dbReference>
<sequence>MRRAEDYAALAGWLTGERFVELLPEAAGHPVERYELPNLGALNFVVRGLLARRDWLDPQGKALGERLRARIEEGP</sequence>
<feature type="domain" description="AtuA-like ferredoxin-fold" evidence="1">
    <location>
        <begin position="28"/>
        <end position="68"/>
    </location>
</feature>
<proteinExistence type="predicted"/>
<reference evidence="2 3" key="2">
    <citation type="submission" date="2020-03" db="EMBL/GenBank/DDBJ databases">
        <authorList>
            <person name="Ichikawa N."/>
            <person name="Kimura A."/>
            <person name="Kitahashi Y."/>
            <person name="Uohara A."/>
        </authorList>
    </citation>
    <scope>NUCLEOTIDE SEQUENCE [LARGE SCALE GENOMIC DNA]</scope>
    <source>
        <strain evidence="2 3">NBRC 107702</strain>
    </source>
</reference>
<evidence type="ECO:0000313" key="2">
    <source>
        <dbReference type="EMBL" id="BCB80380.1"/>
    </source>
</evidence>
<gene>
    <name evidence="2" type="ORF">Pflav_067900</name>
</gene>